<name>A0A0K1E749_CHOCO</name>
<dbReference type="RefSeq" id="WP_050429161.1">
    <property type="nucleotide sequence ID" value="NZ_CP012159.1"/>
</dbReference>
<evidence type="ECO:0008006" key="4">
    <source>
        <dbReference type="Google" id="ProtNLM"/>
    </source>
</evidence>
<feature type="transmembrane region" description="Helical" evidence="1">
    <location>
        <begin position="25"/>
        <end position="48"/>
    </location>
</feature>
<proteinExistence type="predicted"/>
<dbReference type="Pfam" id="PF12732">
    <property type="entry name" value="YtxH"/>
    <property type="match status" value="1"/>
</dbReference>
<keyword evidence="1" id="KW-0472">Membrane</keyword>
<dbReference type="AlphaFoldDB" id="A0A0K1E749"/>
<sequence>MIKTKYFLNTLTDIFPFQRKSSIDWIVPASIGLGLGVAAGIGLGVLVAPNRGDVTRQKLADGATKVKERALQAAQRVSEKAGVSNNHVAGALGRDAGGIS</sequence>
<evidence type="ECO:0000313" key="2">
    <source>
        <dbReference type="EMBL" id="AKT36674.1"/>
    </source>
</evidence>
<keyword evidence="1" id="KW-1133">Transmembrane helix</keyword>
<keyword evidence="3" id="KW-1185">Reference proteome</keyword>
<dbReference type="KEGG" id="ccro:CMC5_007940"/>
<protein>
    <recommendedName>
        <fullName evidence="4">YtxH domain-containing protein</fullName>
    </recommendedName>
</protein>
<dbReference type="Proteomes" id="UP000067626">
    <property type="component" value="Chromosome"/>
</dbReference>
<dbReference type="EMBL" id="CP012159">
    <property type="protein sequence ID" value="AKT36674.1"/>
    <property type="molecule type" value="Genomic_DNA"/>
</dbReference>
<dbReference type="InterPro" id="IPR024623">
    <property type="entry name" value="YtxH"/>
</dbReference>
<organism evidence="2 3">
    <name type="scientific">Chondromyces crocatus</name>
    <dbReference type="NCBI Taxonomy" id="52"/>
    <lineage>
        <taxon>Bacteria</taxon>
        <taxon>Pseudomonadati</taxon>
        <taxon>Myxococcota</taxon>
        <taxon>Polyangia</taxon>
        <taxon>Polyangiales</taxon>
        <taxon>Polyangiaceae</taxon>
        <taxon>Chondromyces</taxon>
    </lineage>
</organism>
<dbReference type="STRING" id="52.CMC5_007940"/>
<reference evidence="2 3" key="1">
    <citation type="submission" date="2015-07" db="EMBL/GenBank/DDBJ databases">
        <title>Genome analysis of myxobacterium Chondromyces crocatus Cm c5 reveals a high potential for natural compound synthesis and the genetic basis for the loss of fruiting body formation.</title>
        <authorList>
            <person name="Zaburannyi N."/>
            <person name="Bunk B."/>
            <person name="Maier J."/>
            <person name="Overmann J."/>
            <person name="Mueller R."/>
        </authorList>
    </citation>
    <scope>NUCLEOTIDE SEQUENCE [LARGE SCALE GENOMIC DNA]</scope>
    <source>
        <strain evidence="2 3">Cm c5</strain>
    </source>
</reference>
<accession>A0A0K1E749</accession>
<keyword evidence="1" id="KW-0812">Transmembrane</keyword>
<evidence type="ECO:0000313" key="3">
    <source>
        <dbReference type="Proteomes" id="UP000067626"/>
    </source>
</evidence>
<gene>
    <name evidence="2" type="ORF">CMC5_007940</name>
</gene>
<evidence type="ECO:0000256" key="1">
    <source>
        <dbReference type="SAM" id="Phobius"/>
    </source>
</evidence>